<dbReference type="AlphaFoldDB" id="A0A081P2X5"/>
<evidence type="ECO:0000313" key="3">
    <source>
        <dbReference type="Proteomes" id="UP000028123"/>
    </source>
</evidence>
<dbReference type="InterPro" id="IPR024775">
    <property type="entry name" value="DinB-like"/>
</dbReference>
<dbReference type="Proteomes" id="UP000028123">
    <property type="component" value="Unassembled WGS sequence"/>
</dbReference>
<sequence length="173" mass="19496">MNRPETIEYGAHYQEYIAQVPDGDIQELLRTQLKATTELLHSLTGEQTLVRYAEGKWSLKEVLGHITDTERVLSYRLLCIARGDQTTFPSMDEHLYVSGAKFDDLPLTSLLEEFTAVRQATLTLLAGLRPEVWLRQGTAAGCNTSVRALAYIIAGHELHQVRVIQERYLAAQP</sequence>
<dbReference type="RefSeq" id="WP_036683411.1">
    <property type="nucleotide sequence ID" value="NZ_JNVM01000012.1"/>
</dbReference>
<gene>
    <name evidence="2" type="ORF">ET33_04965</name>
</gene>
<name>A0A081P2X5_9BACL</name>
<evidence type="ECO:0000313" key="2">
    <source>
        <dbReference type="EMBL" id="KEQ25048.1"/>
    </source>
</evidence>
<comment type="caution">
    <text evidence="2">The sequence shown here is derived from an EMBL/GenBank/DDBJ whole genome shotgun (WGS) entry which is preliminary data.</text>
</comment>
<dbReference type="InterPro" id="IPR034660">
    <property type="entry name" value="DinB/YfiT-like"/>
</dbReference>
<dbReference type="SUPFAM" id="SSF109854">
    <property type="entry name" value="DinB/YfiT-like putative metalloenzymes"/>
    <property type="match status" value="1"/>
</dbReference>
<dbReference type="eggNOG" id="COG2318">
    <property type="taxonomic scope" value="Bacteria"/>
</dbReference>
<evidence type="ECO:0000259" key="1">
    <source>
        <dbReference type="Pfam" id="PF12867"/>
    </source>
</evidence>
<proteinExistence type="predicted"/>
<reference evidence="2 3" key="1">
    <citation type="submission" date="2014-06" db="EMBL/GenBank/DDBJ databases">
        <title>Draft genome sequence of Paenibacillus sp. MSt1.</title>
        <authorList>
            <person name="Aw Y.K."/>
            <person name="Ong K.S."/>
            <person name="Gan H.M."/>
            <person name="Lee S.M."/>
        </authorList>
    </citation>
    <scope>NUCLEOTIDE SEQUENCE [LARGE SCALE GENOMIC DNA]</scope>
    <source>
        <strain evidence="2 3">MSt1</strain>
    </source>
</reference>
<accession>A0A081P2X5</accession>
<dbReference type="OrthoDB" id="9793216at2"/>
<dbReference type="Pfam" id="PF12867">
    <property type="entry name" value="DinB_2"/>
    <property type="match status" value="1"/>
</dbReference>
<protein>
    <submittedName>
        <fullName evidence="2">Squalene-hopene cyclase</fullName>
    </submittedName>
</protein>
<feature type="domain" description="DinB-like" evidence="1">
    <location>
        <begin position="29"/>
        <end position="162"/>
    </location>
</feature>
<organism evidence="2 3">
    <name type="scientific">Paenibacillus tyrfis</name>
    <dbReference type="NCBI Taxonomy" id="1501230"/>
    <lineage>
        <taxon>Bacteria</taxon>
        <taxon>Bacillati</taxon>
        <taxon>Bacillota</taxon>
        <taxon>Bacilli</taxon>
        <taxon>Bacillales</taxon>
        <taxon>Paenibacillaceae</taxon>
        <taxon>Paenibacillus</taxon>
    </lineage>
</organism>
<keyword evidence="3" id="KW-1185">Reference proteome</keyword>
<dbReference type="EMBL" id="JNVM01000012">
    <property type="protein sequence ID" value="KEQ25048.1"/>
    <property type="molecule type" value="Genomic_DNA"/>
</dbReference>
<dbReference type="Gene3D" id="1.20.120.450">
    <property type="entry name" value="dinb family like domain"/>
    <property type="match status" value="1"/>
</dbReference>